<name>A0A6J5JX91_9GAMM</name>
<comment type="similarity">
    <text evidence="1">Belongs to the bacterial ribosomal protein bL9 family.</text>
</comment>
<dbReference type="InterPro" id="IPR020070">
    <property type="entry name" value="Ribosomal_bL9_N"/>
</dbReference>
<dbReference type="Pfam" id="PF01281">
    <property type="entry name" value="Ribosomal_L9_N"/>
    <property type="match status" value="1"/>
</dbReference>
<reference evidence="10 11" key="1">
    <citation type="submission" date="2020-04" db="EMBL/GenBank/DDBJ databases">
        <authorList>
            <person name="Graf S J."/>
        </authorList>
    </citation>
    <scope>NUCLEOTIDE SEQUENCE [LARGE SCALE GENOMIC DNA]</scope>
    <source>
        <strain evidence="10">1</strain>
    </source>
</reference>
<dbReference type="EMBL" id="LR794158">
    <property type="protein sequence ID" value="CAB3976241.1"/>
    <property type="molecule type" value="Genomic_DNA"/>
</dbReference>
<evidence type="ECO:0000256" key="4">
    <source>
        <dbReference type="ARBA" id="ARBA00022980"/>
    </source>
</evidence>
<dbReference type="KEGG" id="acil:ESZ_00021"/>
<keyword evidence="3" id="KW-0694">RNA-binding</keyword>
<dbReference type="InterPro" id="IPR000244">
    <property type="entry name" value="Ribosomal_bL9"/>
</dbReference>
<dbReference type="InterPro" id="IPR036791">
    <property type="entry name" value="Ribosomal_bL9_C_sf"/>
</dbReference>
<keyword evidence="5" id="KW-0687">Ribonucleoprotein</keyword>
<dbReference type="RefSeq" id="WP_176604778.1">
    <property type="nucleotide sequence ID" value="NZ_LR794158.1"/>
</dbReference>
<dbReference type="Gene3D" id="3.10.430.100">
    <property type="entry name" value="Ribosomal protein L9, C-terminal domain"/>
    <property type="match status" value="1"/>
</dbReference>
<dbReference type="PANTHER" id="PTHR21368">
    <property type="entry name" value="50S RIBOSOMAL PROTEIN L9"/>
    <property type="match status" value="1"/>
</dbReference>
<dbReference type="Gene3D" id="3.40.5.10">
    <property type="entry name" value="Ribosomal protein L9, N-terminal domain"/>
    <property type="match status" value="1"/>
</dbReference>
<dbReference type="NCBIfam" id="TIGR00158">
    <property type="entry name" value="L9"/>
    <property type="match status" value="1"/>
</dbReference>
<organism evidence="10 11">
    <name type="scientific">Candidatus Azoamicus ciliaticola</name>
    <dbReference type="NCBI Taxonomy" id="2652803"/>
    <lineage>
        <taxon>Bacteria</taxon>
        <taxon>Pseudomonadati</taxon>
        <taxon>Pseudomonadota</taxon>
        <taxon>Gammaproteobacteria</taxon>
        <taxon>Candidatus Azoamicaceae</taxon>
        <taxon>Candidatus Azoamicus</taxon>
    </lineage>
</organism>
<evidence type="ECO:0000259" key="9">
    <source>
        <dbReference type="Pfam" id="PF03948"/>
    </source>
</evidence>
<evidence type="ECO:0000313" key="10">
    <source>
        <dbReference type="EMBL" id="CAB3976241.1"/>
    </source>
</evidence>
<dbReference type="GO" id="GO:0019843">
    <property type="term" value="F:rRNA binding"/>
    <property type="evidence" value="ECO:0007669"/>
    <property type="project" value="UniProtKB-KW"/>
</dbReference>
<evidence type="ECO:0000256" key="5">
    <source>
        <dbReference type="ARBA" id="ARBA00023274"/>
    </source>
</evidence>
<dbReference type="GO" id="GO:0006412">
    <property type="term" value="P:translation"/>
    <property type="evidence" value="ECO:0007669"/>
    <property type="project" value="InterPro"/>
</dbReference>
<dbReference type="InterPro" id="IPR020069">
    <property type="entry name" value="Ribosomal_bL9_C"/>
</dbReference>
<evidence type="ECO:0000256" key="6">
    <source>
        <dbReference type="ARBA" id="ARBA00035292"/>
    </source>
</evidence>
<dbReference type="GO" id="GO:0005840">
    <property type="term" value="C:ribosome"/>
    <property type="evidence" value="ECO:0007669"/>
    <property type="project" value="UniProtKB-KW"/>
</dbReference>
<gene>
    <name evidence="10" type="primary">rplI</name>
    <name evidence="10" type="ORF">ESZ_00021</name>
</gene>
<keyword evidence="2" id="KW-0699">rRNA-binding</keyword>
<keyword evidence="4 10" id="KW-0689">Ribosomal protein</keyword>
<dbReference type="InterPro" id="IPR020594">
    <property type="entry name" value="Ribosomal_bL9_bac/chp"/>
</dbReference>
<dbReference type="InterPro" id="IPR009027">
    <property type="entry name" value="Ribosomal_bL9/RNase_H1_N"/>
</dbReference>
<proteinExistence type="inferred from homology"/>
<evidence type="ECO:0000256" key="1">
    <source>
        <dbReference type="ARBA" id="ARBA00010605"/>
    </source>
</evidence>
<dbReference type="AlphaFoldDB" id="A0A6J5JX91"/>
<evidence type="ECO:0000313" key="11">
    <source>
        <dbReference type="Proteomes" id="UP000509549"/>
    </source>
</evidence>
<dbReference type="GO" id="GO:0003735">
    <property type="term" value="F:structural constituent of ribosome"/>
    <property type="evidence" value="ECO:0007669"/>
    <property type="project" value="InterPro"/>
</dbReference>
<dbReference type="InterPro" id="IPR036935">
    <property type="entry name" value="Ribosomal_bL9_N_sf"/>
</dbReference>
<sequence length="143" mass="16752">MKIILLEKIEKLGNISEIIEVKNGYAKNYLIPQKKALIANKENILLQEEKIKNKKEKNIFSTKHSLQNTNIIIPVTAKNNDELYITYTTTKIIKILKKLNINVKQKNITKDIFIKKTGTYELEMKINNKELIKMHLIFNKINK</sequence>
<dbReference type="GO" id="GO:1990904">
    <property type="term" value="C:ribonucleoprotein complex"/>
    <property type="evidence" value="ECO:0007669"/>
    <property type="project" value="UniProtKB-KW"/>
</dbReference>
<protein>
    <recommendedName>
        <fullName evidence="6">Large ribosomal subunit protein bL9</fullName>
    </recommendedName>
    <alternativeName>
        <fullName evidence="7">50S ribosomal protein L9</fullName>
    </alternativeName>
</protein>
<keyword evidence="11" id="KW-1185">Reference proteome</keyword>
<dbReference type="Proteomes" id="UP000509549">
    <property type="component" value="Chromosome"/>
</dbReference>
<evidence type="ECO:0000256" key="2">
    <source>
        <dbReference type="ARBA" id="ARBA00022730"/>
    </source>
</evidence>
<evidence type="ECO:0000256" key="3">
    <source>
        <dbReference type="ARBA" id="ARBA00022884"/>
    </source>
</evidence>
<feature type="domain" description="Large ribosomal subunit protein bL9 C-terminal" evidence="9">
    <location>
        <begin position="62"/>
        <end position="129"/>
    </location>
</feature>
<evidence type="ECO:0000259" key="8">
    <source>
        <dbReference type="Pfam" id="PF01281"/>
    </source>
</evidence>
<dbReference type="SUPFAM" id="SSF55653">
    <property type="entry name" value="Ribosomal protein L9 C-domain"/>
    <property type="match status" value="1"/>
</dbReference>
<evidence type="ECO:0000256" key="7">
    <source>
        <dbReference type="ARBA" id="ARBA00035456"/>
    </source>
</evidence>
<accession>A0A6J5JX91</accession>
<dbReference type="Pfam" id="PF03948">
    <property type="entry name" value="Ribosomal_L9_C"/>
    <property type="match status" value="1"/>
</dbReference>
<dbReference type="SUPFAM" id="SSF55658">
    <property type="entry name" value="L9 N-domain-like"/>
    <property type="match status" value="1"/>
</dbReference>
<feature type="domain" description="Ribosomal protein L9" evidence="8">
    <location>
        <begin position="1"/>
        <end position="44"/>
    </location>
</feature>